<name>A0ACB5TY51_AMBMO</name>
<dbReference type="EMBL" id="BSXS01010262">
    <property type="protein sequence ID" value="GME97835.1"/>
    <property type="molecule type" value="Genomic_DNA"/>
</dbReference>
<keyword evidence="2" id="KW-1185">Reference proteome</keyword>
<proteinExistence type="predicted"/>
<accession>A0ACB5TY51</accession>
<protein>
    <submittedName>
        <fullName evidence="1">Unnamed protein product</fullName>
    </submittedName>
</protein>
<organism evidence="1 2">
    <name type="scientific">Ambrosiozyma monospora</name>
    <name type="common">Yeast</name>
    <name type="synonym">Endomycopsis monosporus</name>
    <dbReference type="NCBI Taxonomy" id="43982"/>
    <lineage>
        <taxon>Eukaryota</taxon>
        <taxon>Fungi</taxon>
        <taxon>Dikarya</taxon>
        <taxon>Ascomycota</taxon>
        <taxon>Saccharomycotina</taxon>
        <taxon>Pichiomycetes</taxon>
        <taxon>Pichiales</taxon>
        <taxon>Pichiaceae</taxon>
        <taxon>Ambrosiozyma</taxon>
    </lineage>
</organism>
<reference evidence="1" key="1">
    <citation type="submission" date="2023-04" db="EMBL/GenBank/DDBJ databases">
        <title>Ambrosiozyma monospora NBRC 10751.</title>
        <authorList>
            <person name="Ichikawa N."/>
            <person name="Sato H."/>
            <person name="Tonouchi N."/>
        </authorList>
    </citation>
    <scope>NUCLEOTIDE SEQUENCE</scope>
    <source>
        <strain evidence="1">NBRC 10751</strain>
    </source>
</reference>
<evidence type="ECO:0000313" key="1">
    <source>
        <dbReference type="EMBL" id="GME97835.1"/>
    </source>
</evidence>
<comment type="caution">
    <text evidence="1">The sequence shown here is derived from an EMBL/GenBank/DDBJ whole genome shotgun (WGS) entry which is preliminary data.</text>
</comment>
<sequence length="149" mass="16513">MTDITRKSDPIKLTSLTIEEIPSSSAVVASGHRYHGPPPVQEQTSPHSSNLESQELEPTTSSESVVLDDDGFEYPESNLQGWLVVFGAFFGLLPTWGIPNSIGVIQTQILEHQLSNVKMEPGDHCWLEQYCLSDHLLLWLTVPKLINSS</sequence>
<gene>
    <name evidence="1" type="ORF">Amon02_001033900</name>
</gene>
<evidence type="ECO:0000313" key="2">
    <source>
        <dbReference type="Proteomes" id="UP001165064"/>
    </source>
</evidence>
<dbReference type="Proteomes" id="UP001165064">
    <property type="component" value="Unassembled WGS sequence"/>
</dbReference>